<dbReference type="Gene3D" id="3.10.450.50">
    <property type="match status" value="1"/>
</dbReference>
<dbReference type="InterPro" id="IPR032710">
    <property type="entry name" value="NTF2-like_dom_sf"/>
</dbReference>
<evidence type="ECO:0000313" key="1">
    <source>
        <dbReference type="EMBL" id="NKY88361.1"/>
    </source>
</evidence>
<dbReference type="SUPFAM" id="SSF54427">
    <property type="entry name" value="NTF2-like"/>
    <property type="match status" value="1"/>
</dbReference>
<reference evidence="1 2" key="1">
    <citation type="submission" date="2020-04" db="EMBL/GenBank/DDBJ databases">
        <title>MicrobeNet Type strains.</title>
        <authorList>
            <person name="Nicholson A.C."/>
        </authorList>
    </citation>
    <scope>NUCLEOTIDE SEQUENCE [LARGE SCALE GENOMIC DNA]</scope>
    <source>
        <strain evidence="1 2">DSM 44445</strain>
    </source>
</reference>
<proteinExistence type="predicted"/>
<gene>
    <name evidence="1" type="ORF">HGA07_22410</name>
</gene>
<organism evidence="1 2">
    <name type="scientific">Nocardia veterana</name>
    <dbReference type="NCBI Taxonomy" id="132249"/>
    <lineage>
        <taxon>Bacteria</taxon>
        <taxon>Bacillati</taxon>
        <taxon>Actinomycetota</taxon>
        <taxon>Actinomycetes</taxon>
        <taxon>Mycobacteriales</taxon>
        <taxon>Nocardiaceae</taxon>
        <taxon>Nocardia</taxon>
    </lineage>
</organism>
<evidence type="ECO:0000313" key="2">
    <source>
        <dbReference type="Proteomes" id="UP000523447"/>
    </source>
</evidence>
<comment type="caution">
    <text evidence="1">The sequence shown here is derived from an EMBL/GenBank/DDBJ whole genome shotgun (WGS) entry which is preliminary data.</text>
</comment>
<keyword evidence="2" id="KW-1185">Reference proteome</keyword>
<dbReference type="Proteomes" id="UP000523447">
    <property type="component" value="Unassembled WGS sequence"/>
</dbReference>
<dbReference type="AlphaFoldDB" id="A0A7X6M165"/>
<name>A0A7X6M165_9NOCA</name>
<sequence length="130" mass="14280">MIESAILSAWRSDTPARLGDRLAESATFSSPAADYQGRANAAHMLTLVATVLKDVEETGRWSGTDDQLFAFTARVKDRDVQGILREEYDATGALDHVTLFLRPHRTLRTAMAMMAERLADSPLPEPAHPA</sequence>
<dbReference type="EMBL" id="JAAXPE010000028">
    <property type="protein sequence ID" value="NKY88361.1"/>
    <property type="molecule type" value="Genomic_DNA"/>
</dbReference>
<accession>A0A7X6M165</accession>
<dbReference type="RefSeq" id="WP_157171559.1">
    <property type="nucleotide sequence ID" value="NZ_CAWPHS010000021.1"/>
</dbReference>
<protein>
    <submittedName>
        <fullName evidence="1">Uncharacterized protein</fullName>
    </submittedName>
</protein>